<comment type="caution">
    <text evidence="2">The sequence shown here is derived from an EMBL/GenBank/DDBJ whole genome shotgun (WGS) entry which is preliminary data.</text>
</comment>
<dbReference type="AlphaFoldDB" id="A0A0J1BGX6"/>
<dbReference type="OrthoDB" id="288113at2"/>
<dbReference type="PIRSF" id="PIRSF011386">
    <property type="entry name" value="FixH"/>
    <property type="match status" value="1"/>
</dbReference>
<dbReference type="Proteomes" id="UP000036367">
    <property type="component" value="Unassembled WGS sequence"/>
</dbReference>
<protein>
    <submittedName>
        <fullName evidence="2">Electron transport protein</fullName>
    </submittedName>
</protein>
<keyword evidence="1" id="KW-0812">Transmembrane</keyword>
<keyword evidence="1" id="KW-1133">Transmembrane helix</keyword>
<keyword evidence="1" id="KW-0472">Membrane</keyword>
<gene>
    <name evidence="2" type="ORF">RISK_002445</name>
</gene>
<dbReference type="PATRIC" id="fig|595434.4.peg.2333"/>
<keyword evidence="3" id="KW-1185">Reference proteome</keyword>
<dbReference type="RefSeq" id="WP_047814079.1">
    <property type="nucleotide sequence ID" value="NZ_LECT01000017.1"/>
</dbReference>
<feature type="transmembrane region" description="Helical" evidence="1">
    <location>
        <begin position="24"/>
        <end position="44"/>
    </location>
</feature>
<dbReference type="STRING" id="595434.RISK_002445"/>
<evidence type="ECO:0000313" key="2">
    <source>
        <dbReference type="EMBL" id="KLU05813.1"/>
    </source>
</evidence>
<dbReference type="EMBL" id="LECT01000017">
    <property type="protein sequence ID" value="KLU05813.1"/>
    <property type="molecule type" value="Genomic_DNA"/>
</dbReference>
<dbReference type="InterPro" id="IPR008620">
    <property type="entry name" value="FixH"/>
</dbReference>
<reference evidence="2" key="1">
    <citation type="submission" date="2015-05" db="EMBL/GenBank/DDBJ databases">
        <title>Permanent draft genome of Rhodopirellula islandicus K833.</title>
        <authorList>
            <person name="Kizina J."/>
            <person name="Richter M."/>
            <person name="Glockner F.O."/>
            <person name="Harder J."/>
        </authorList>
    </citation>
    <scope>NUCLEOTIDE SEQUENCE [LARGE SCALE GENOMIC DNA]</scope>
    <source>
        <strain evidence="2">K833</strain>
    </source>
</reference>
<organism evidence="2 3">
    <name type="scientific">Rhodopirellula islandica</name>
    <dbReference type="NCBI Taxonomy" id="595434"/>
    <lineage>
        <taxon>Bacteria</taxon>
        <taxon>Pseudomonadati</taxon>
        <taxon>Planctomycetota</taxon>
        <taxon>Planctomycetia</taxon>
        <taxon>Pirellulales</taxon>
        <taxon>Pirellulaceae</taxon>
        <taxon>Rhodopirellula</taxon>
    </lineage>
</organism>
<evidence type="ECO:0000313" key="3">
    <source>
        <dbReference type="Proteomes" id="UP000036367"/>
    </source>
</evidence>
<name>A0A0J1BGX6_RHOIS</name>
<dbReference type="InterPro" id="IPR018037">
    <property type="entry name" value="FixH_proteobacterial"/>
</dbReference>
<accession>A0A0J1BGX6</accession>
<proteinExistence type="predicted"/>
<evidence type="ECO:0000256" key="1">
    <source>
        <dbReference type="SAM" id="Phobius"/>
    </source>
</evidence>
<sequence>MSSKTDPTPSVETQQKDERRAKRFYISLVLLLFAIQSTILGTALKLAIGDPALAVVPDYHQAALNWDTSHRASLASDRLGWDVDVIVSNISDAKGQRAISVELHNQQGEALDDLNVEAMIYRHADAAAFQAIDLPSTGGGRYLGMASMPQQGLWQVEVSIGGAGEPMTLSRTLELEN</sequence>
<dbReference type="Pfam" id="PF05751">
    <property type="entry name" value="FixH"/>
    <property type="match status" value="1"/>
</dbReference>